<evidence type="ECO:0000256" key="2">
    <source>
        <dbReference type="ARBA" id="ARBA00022803"/>
    </source>
</evidence>
<reference evidence="3" key="1">
    <citation type="submission" date="2018-06" db="EMBL/GenBank/DDBJ databases">
        <authorList>
            <person name="Zhirakovskaya E."/>
        </authorList>
    </citation>
    <scope>NUCLEOTIDE SEQUENCE</scope>
</reference>
<dbReference type="Pfam" id="PF07719">
    <property type="entry name" value="TPR_2"/>
    <property type="match status" value="1"/>
</dbReference>
<name>A0A3B0RVV1_9ZZZZ</name>
<evidence type="ECO:0000313" key="3">
    <source>
        <dbReference type="EMBL" id="VAV97610.1"/>
    </source>
</evidence>
<accession>A0A3B0RVV1</accession>
<dbReference type="SMART" id="SM00028">
    <property type="entry name" value="TPR"/>
    <property type="match status" value="4"/>
</dbReference>
<organism evidence="3">
    <name type="scientific">hydrothermal vent metagenome</name>
    <dbReference type="NCBI Taxonomy" id="652676"/>
    <lineage>
        <taxon>unclassified sequences</taxon>
        <taxon>metagenomes</taxon>
        <taxon>ecological metagenomes</taxon>
    </lineage>
</organism>
<dbReference type="Pfam" id="PF14559">
    <property type="entry name" value="TPR_19"/>
    <property type="match status" value="2"/>
</dbReference>
<dbReference type="InterPro" id="IPR013105">
    <property type="entry name" value="TPR_2"/>
</dbReference>
<keyword evidence="1" id="KW-0677">Repeat</keyword>
<dbReference type="PROSITE" id="PS50005">
    <property type="entry name" value="TPR"/>
    <property type="match status" value="3"/>
</dbReference>
<dbReference type="PANTHER" id="PTHR12558:SF13">
    <property type="entry name" value="CELL DIVISION CYCLE PROTEIN 27 HOMOLOG"/>
    <property type="match status" value="1"/>
</dbReference>
<dbReference type="AlphaFoldDB" id="A0A3B0RVV1"/>
<sequence>MKTLYSSIIALSIVLMAPAQPVVADQNAGAYLAARQARYNNDFKAAAEHFSRALIKDPTNPAILESAAAAYLATGDLDRALPIAQKIEAEDLRSQIASMILIYDEARRGAYDDLLTRISDDRGIGELADGLIAAWAELGKGDMQAALKRFDDIAAQRGLHDFAIYHKALALASVGDFEAADKIFSGASDGPLQRTRRGMFAWAQILSQLEQNDKAVALIDDTFGLDIDPEIGDLRARLAAGESVSFTLINDAQDGVAEVFYAIGRALQPDTGEDYVLFYSRIAESLNPDHVEAIIMSAELLDGLGRYELATDAYRRVPQDLPAFQAAELGRSESLRKAGKTDAAIEVLEQLMQSHPDQPVVFVSAGDLYRQLEQFDDAVAAYDKAVALYTDRDSEQWFVYYARAISHERLDNWDKSEADFRYALKLNPNQPQVLNYLGYSMVEKQINLDEALGMIKRAVKARPDSGYIIDSLGWVLYRMGRYDEAVGYMERAAELEAVDPVVNDHLGDVLWSVGRRTEAKFQWRRALSFVDEGESVQDIDPDRIRRKLEVGLDQVLSEEGADPLKVADDG</sequence>
<keyword evidence="2" id="KW-0802">TPR repeat</keyword>
<dbReference type="EMBL" id="UOEG01000165">
    <property type="protein sequence ID" value="VAV97610.1"/>
    <property type="molecule type" value="Genomic_DNA"/>
</dbReference>
<dbReference type="Gene3D" id="1.25.40.10">
    <property type="entry name" value="Tetratricopeptide repeat domain"/>
    <property type="match status" value="3"/>
</dbReference>
<proteinExistence type="predicted"/>
<dbReference type="InterPro" id="IPR011990">
    <property type="entry name" value="TPR-like_helical_dom_sf"/>
</dbReference>
<dbReference type="SUPFAM" id="SSF48452">
    <property type="entry name" value="TPR-like"/>
    <property type="match status" value="3"/>
</dbReference>
<gene>
    <name evidence="3" type="ORF">MNBD_ALPHA07-2101</name>
</gene>
<dbReference type="PANTHER" id="PTHR12558">
    <property type="entry name" value="CELL DIVISION CYCLE 16,23,27"/>
    <property type="match status" value="1"/>
</dbReference>
<protein>
    <submittedName>
        <fullName evidence="3">TPR domain protein</fullName>
    </submittedName>
</protein>
<evidence type="ECO:0000256" key="1">
    <source>
        <dbReference type="ARBA" id="ARBA00022737"/>
    </source>
</evidence>
<dbReference type="Pfam" id="PF13374">
    <property type="entry name" value="TPR_10"/>
    <property type="match status" value="1"/>
</dbReference>
<dbReference type="InterPro" id="IPR019734">
    <property type="entry name" value="TPR_rpt"/>
</dbReference>